<evidence type="ECO:0000313" key="2">
    <source>
        <dbReference type="Proteomes" id="UP000605201"/>
    </source>
</evidence>
<comment type="caution">
    <text evidence="1">The sequence shown here is derived from an EMBL/GenBank/DDBJ whole genome shotgun (WGS) entry which is preliminary data.</text>
</comment>
<sequence length="72" mass="8141">MPAEKLDARFGALAVTKGFITPEQLVEALKIQVNENLKQSKHRIVGEILREKEYITTAQINAVLESMDIFEI</sequence>
<evidence type="ECO:0000313" key="1">
    <source>
        <dbReference type="EMBL" id="MBC8430852.1"/>
    </source>
</evidence>
<reference evidence="1 2" key="1">
    <citation type="submission" date="2020-08" db="EMBL/GenBank/DDBJ databases">
        <title>Bridging the membrane lipid divide: bacteria of the FCB group superphylum have the potential to synthesize archaeal ether lipids.</title>
        <authorList>
            <person name="Villanueva L."/>
            <person name="Von Meijenfeldt F.A.B."/>
            <person name="Westbye A.B."/>
            <person name="Yadav S."/>
            <person name="Hopmans E.C."/>
            <person name="Dutilh B.E."/>
            <person name="Sinninghe Damste J.S."/>
        </authorList>
    </citation>
    <scope>NUCLEOTIDE SEQUENCE [LARGE SCALE GENOMIC DNA]</scope>
    <source>
        <strain evidence="1">NIOZ-UU17</strain>
    </source>
</reference>
<dbReference type="AlphaFoldDB" id="A0A8J6TPS5"/>
<dbReference type="EMBL" id="JACNIG010000090">
    <property type="protein sequence ID" value="MBC8430852.1"/>
    <property type="molecule type" value="Genomic_DNA"/>
</dbReference>
<proteinExistence type="predicted"/>
<gene>
    <name evidence="1" type="ORF">H8D96_02930</name>
</gene>
<organism evidence="1 2">
    <name type="scientific">Candidatus Desulfatibia vada</name>
    <dbReference type="NCBI Taxonomy" id="2841696"/>
    <lineage>
        <taxon>Bacteria</taxon>
        <taxon>Pseudomonadati</taxon>
        <taxon>Thermodesulfobacteriota</taxon>
        <taxon>Desulfobacteria</taxon>
        <taxon>Desulfobacterales</taxon>
        <taxon>Desulfobacterales incertae sedis</taxon>
        <taxon>Candidatus Desulfatibia</taxon>
    </lineage>
</organism>
<accession>A0A8J6TPS5</accession>
<dbReference type="Proteomes" id="UP000605201">
    <property type="component" value="Unassembled WGS sequence"/>
</dbReference>
<name>A0A8J6TPS5_9BACT</name>
<protein>
    <submittedName>
        <fullName evidence="1">Uncharacterized protein</fullName>
    </submittedName>
</protein>